<evidence type="ECO:0008006" key="4">
    <source>
        <dbReference type="Google" id="ProtNLM"/>
    </source>
</evidence>
<dbReference type="EMBL" id="UOFD01000060">
    <property type="protein sequence ID" value="VAW53293.1"/>
    <property type="molecule type" value="Genomic_DNA"/>
</dbReference>
<name>A0A3B0WLV2_9ZZZZ</name>
<dbReference type="AlphaFoldDB" id="A0A3B0WLV2"/>
<dbReference type="PANTHER" id="PTHR36582">
    <property type="entry name" value="ANTITOXIN PARD"/>
    <property type="match status" value="1"/>
</dbReference>
<dbReference type="InterPro" id="IPR010985">
    <property type="entry name" value="Ribbon_hlx_hlx"/>
</dbReference>
<dbReference type="Pfam" id="PF03693">
    <property type="entry name" value="ParD_antitoxin"/>
    <property type="match status" value="1"/>
</dbReference>
<organism evidence="3">
    <name type="scientific">hydrothermal vent metagenome</name>
    <dbReference type="NCBI Taxonomy" id="652676"/>
    <lineage>
        <taxon>unclassified sequences</taxon>
        <taxon>metagenomes</taxon>
        <taxon>ecological metagenomes</taxon>
    </lineage>
</organism>
<reference evidence="3" key="1">
    <citation type="submission" date="2018-06" db="EMBL/GenBank/DDBJ databases">
        <authorList>
            <person name="Zhirakovskaya E."/>
        </authorList>
    </citation>
    <scope>NUCLEOTIDE SEQUENCE</scope>
</reference>
<evidence type="ECO:0000256" key="2">
    <source>
        <dbReference type="ARBA" id="ARBA00022649"/>
    </source>
</evidence>
<dbReference type="PANTHER" id="PTHR36582:SF2">
    <property type="entry name" value="ANTITOXIN PARD"/>
    <property type="match status" value="1"/>
</dbReference>
<keyword evidence="2" id="KW-1277">Toxin-antitoxin system</keyword>
<dbReference type="SUPFAM" id="SSF47598">
    <property type="entry name" value="Ribbon-helix-helix"/>
    <property type="match status" value="1"/>
</dbReference>
<comment type="similarity">
    <text evidence="1">Belongs to the ParD antitoxin family.</text>
</comment>
<dbReference type="InterPro" id="IPR022789">
    <property type="entry name" value="ParD"/>
</dbReference>
<dbReference type="GO" id="GO:0006355">
    <property type="term" value="P:regulation of DNA-templated transcription"/>
    <property type="evidence" value="ECO:0007669"/>
    <property type="project" value="InterPro"/>
</dbReference>
<proteinExistence type="inferred from homology"/>
<sequence length="83" mass="9357">MNVSLSSTFEAYIQKQLDEGTYNNASEIVREALRLKMQQDEIYQTRLESLRAAIIQGEESGDSTPFDMQDIIQEAKKDAGLNA</sequence>
<dbReference type="Gene3D" id="6.10.10.120">
    <property type="entry name" value="Antitoxin ParD1-like"/>
    <property type="match status" value="1"/>
</dbReference>
<dbReference type="InterPro" id="IPR038296">
    <property type="entry name" value="ParD_sf"/>
</dbReference>
<evidence type="ECO:0000313" key="3">
    <source>
        <dbReference type="EMBL" id="VAW53293.1"/>
    </source>
</evidence>
<dbReference type="NCBIfam" id="TIGR02606">
    <property type="entry name" value="antidote_CC2985"/>
    <property type="match status" value="1"/>
</dbReference>
<protein>
    <recommendedName>
        <fullName evidence="4">ParD protein (Antitoxin to ParE)</fullName>
    </recommendedName>
</protein>
<evidence type="ECO:0000256" key="1">
    <source>
        <dbReference type="ARBA" id="ARBA00008580"/>
    </source>
</evidence>
<gene>
    <name evidence="3" type="ORF">MNBD_GAMMA06-864</name>
</gene>
<accession>A0A3B0WLV2</accession>